<feature type="binding site" description="axial binding residue" evidence="5">
    <location>
        <position position="393"/>
    </location>
    <ligand>
        <name>heme</name>
        <dbReference type="ChEBI" id="CHEBI:30413"/>
    </ligand>
    <ligandPart>
        <name>Fe</name>
        <dbReference type="ChEBI" id="CHEBI:18248"/>
    </ligandPart>
</feature>
<comment type="cofactor">
    <cofactor evidence="1 5">
        <name>heme</name>
        <dbReference type="ChEBI" id="CHEBI:30413"/>
    </cofactor>
</comment>
<dbReference type="PRINTS" id="PR00385">
    <property type="entry name" value="P450"/>
</dbReference>
<dbReference type="OrthoDB" id="3934656at2759"/>
<dbReference type="PROSITE" id="PS00086">
    <property type="entry name" value="CYTOCHROME_P450"/>
    <property type="match status" value="1"/>
</dbReference>
<evidence type="ECO:0000256" key="4">
    <source>
        <dbReference type="ARBA" id="ARBA00023004"/>
    </source>
</evidence>
<protein>
    <recommendedName>
        <fullName evidence="9">Cytochrome P450</fullName>
    </recommendedName>
</protein>
<comment type="caution">
    <text evidence="7">The sequence shown here is derived from an EMBL/GenBank/DDBJ whole genome shotgun (WGS) entry which is preliminary data.</text>
</comment>
<keyword evidence="6" id="KW-0503">Monooxygenase</keyword>
<evidence type="ECO:0000256" key="1">
    <source>
        <dbReference type="ARBA" id="ARBA00001971"/>
    </source>
</evidence>
<dbReference type="InterPro" id="IPR002401">
    <property type="entry name" value="Cyt_P450_E_grp-I"/>
</dbReference>
<dbReference type="PRINTS" id="PR00463">
    <property type="entry name" value="EP450I"/>
</dbReference>
<dbReference type="Proteomes" id="UP001149813">
    <property type="component" value="Unassembled WGS sequence"/>
</dbReference>
<dbReference type="SUPFAM" id="SSF48264">
    <property type="entry name" value="Cytochrome P450"/>
    <property type="match status" value="1"/>
</dbReference>
<evidence type="ECO:0000313" key="8">
    <source>
        <dbReference type="Proteomes" id="UP001149813"/>
    </source>
</evidence>
<dbReference type="Gene3D" id="1.10.630.10">
    <property type="entry name" value="Cytochrome P450"/>
    <property type="match status" value="1"/>
</dbReference>
<evidence type="ECO:0000256" key="3">
    <source>
        <dbReference type="ARBA" id="ARBA00023002"/>
    </source>
</evidence>
<reference evidence="7" key="1">
    <citation type="submission" date="2022-07" db="EMBL/GenBank/DDBJ databases">
        <title>Phylogenomic reconstructions and comparative analyses of Kickxellomycotina fungi.</title>
        <authorList>
            <person name="Reynolds N.K."/>
            <person name="Stajich J.E."/>
            <person name="Barry K."/>
            <person name="Grigoriev I.V."/>
            <person name="Crous P."/>
            <person name="Smith M.E."/>
        </authorList>
    </citation>
    <scope>NUCLEOTIDE SEQUENCE</scope>
    <source>
        <strain evidence="7">NBRC 32514</strain>
    </source>
</reference>
<keyword evidence="3 6" id="KW-0560">Oxidoreductase</keyword>
<keyword evidence="5 6" id="KW-0349">Heme</keyword>
<dbReference type="PANTHER" id="PTHR24305">
    <property type="entry name" value="CYTOCHROME P450"/>
    <property type="match status" value="1"/>
</dbReference>
<dbReference type="InterPro" id="IPR001128">
    <property type="entry name" value="Cyt_P450"/>
</dbReference>
<dbReference type="GO" id="GO:0016705">
    <property type="term" value="F:oxidoreductase activity, acting on paired donors, with incorporation or reduction of molecular oxygen"/>
    <property type="evidence" value="ECO:0007669"/>
    <property type="project" value="InterPro"/>
</dbReference>
<keyword evidence="8" id="KW-1185">Reference proteome</keyword>
<evidence type="ECO:0000256" key="5">
    <source>
        <dbReference type="PIRSR" id="PIRSR602401-1"/>
    </source>
</evidence>
<keyword evidence="4 5" id="KW-0408">Iron</keyword>
<organism evidence="7 8">
    <name type="scientific">Coemansia erecta</name>
    <dbReference type="NCBI Taxonomy" id="147472"/>
    <lineage>
        <taxon>Eukaryota</taxon>
        <taxon>Fungi</taxon>
        <taxon>Fungi incertae sedis</taxon>
        <taxon>Zoopagomycota</taxon>
        <taxon>Kickxellomycotina</taxon>
        <taxon>Kickxellomycetes</taxon>
        <taxon>Kickxellales</taxon>
        <taxon>Kickxellaceae</taxon>
        <taxon>Coemansia</taxon>
    </lineage>
</organism>
<evidence type="ECO:0000256" key="6">
    <source>
        <dbReference type="RuleBase" id="RU000461"/>
    </source>
</evidence>
<dbReference type="GO" id="GO:0044550">
    <property type="term" value="P:secondary metabolite biosynthetic process"/>
    <property type="evidence" value="ECO:0007669"/>
    <property type="project" value="UniProtKB-ARBA"/>
</dbReference>
<sequence>MAKMYTDAYLGRSGDSAQENYYTHGDIYTLGSNLVILSNPADCNAVLSTHRFAKGPVYESFALIEDTMFTTRSPDLARTRRKQLGPAFTMGHLAEMEPVILKYGIEAICAKWDSLIAKSPSKATEVCFIQHFALAAFDVIGALGYGQEFNALHNDRSQVISWVNDFNALAMLKLSFGNPNRFPNRVLFRNQLKSISDLVIFGNKAAQKRRDELSKGLEKPKDILQVLIDCESPDSKIKMTPLQITAENVSFLMAGTNTISLTLSWIIHYLMLHPKVYQKAVSEVRSVFSSTPDHTVTFAEAKSSLPYIDACICESMRIRAVSGVPLLRVVPKGGATFQGYFLPERTLVGINIAGINHHKDTWESPRKFIPERFINNEKLKQNVLTFSSGVRMCPGRNLANCEILTILANILLKYDFENPKDALFGPENLDIHGNPKAMPCTLNVTISPKYPDRDCRVIIRKAHFYK</sequence>
<dbReference type="PANTHER" id="PTHR24305:SF235">
    <property type="entry name" value="CYTOCHROME P450 MONOOXYGENASE APDB-RELATED"/>
    <property type="match status" value="1"/>
</dbReference>
<dbReference type="InterPro" id="IPR017972">
    <property type="entry name" value="Cyt_P450_CS"/>
</dbReference>
<accession>A0A9W8CPE1</accession>
<gene>
    <name evidence="7" type="ORF">LPJ53_005816</name>
</gene>
<dbReference type="InterPro" id="IPR050121">
    <property type="entry name" value="Cytochrome_P450_monoxygenase"/>
</dbReference>
<dbReference type="GO" id="GO:0005506">
    <property type="term" value="F:iron ion binding"/>
    <property type="evidence" value="ECO:0007669"/>
    <property type="project" value="InterPro"/>
</dbReference>
<dbReference type="Pfam" id="PF00067">
    <property type="entry name" value="p450"/>
    <property type="match status" value="1"/>
</dbReference>
<dbReference type="AlphaFoldDB" id="A0A9W8CPE1"/>
<dbReference type="EMBL" id="JANBOJ010000402">
    <property type="protein sequence ID" value="KAJ1719426.1"/>
    <property type="molecule type" value="Genomic_DNA"/>
</dbReference>
<comment type="similarity">
    <text evidence="6">Belongs to the cytochrome P450 family.</text>
</comment>
<evidence type="ECO:0008006" key="9">
    <source>
        <dbReference type="Google" id="ProtNLM"/>
    </source>
</evidence>
<proteinExistence type="inferred from homology"/>
<dbReference type="GO" id="GO:0020037">
    <property type="term" value="F:heme binding"/>
    <property type="evidence" value="ECO:0007669"/>
    <property type="project" value="InterPro"/>
</dbReference>
<dbReference type="InterPro" id="IPR036396">
    <property type="entry name" value="Cyt_P450_sf"/>
</dbReference>
<keyword evidence="2 5" id="KW-0479">Metal-binding</keyword>
<evidence type="ECO:0000313" key="7">
    <source>
        <dbReference type="EMBL" id="KAJ1719426.1"/>
    </source>
</evidence>
<dbReference type="GO" id="GO:0004497">
    <property type="term" value="F:monooxygenase activity"/>
    <property type="evidence" value="ECO:0007669"/>
    <property type="project" value="UniProtKB-KW"/>
</dbReference>
<evidence type="ECO:0000256" key="2">
    <source>
        <dbReference type="ARBA" id="ARBA00022723"/>
    </source>
</evidence>
<name>A0A9W8CPE1_9FUNG</name>